<dbReference type="OrthoDB" id="9971789at2759"/>
<proteinExistence type="predicted"/>
<dbReference type="InterPro" id="IPR031620">
    <property type="entry name" value="DCAF17"/>
</dbReference>
<organism evidence="1 2">
    <name type="scientific">Toxocara canis</name>
    <name type="common">Canine roundworm</name>
    <dbReference type="NCBI Taxonomy" id="6265"/>
    <lineage>
        <taxon>Eukaryota</taxon>
        <taxon>Metazoa</taxon>
        <taxon>Ecdysozoa</taxon>
        <taxon>Nematoda</taxon>
        <taxon>Chromadorea</taxon>
        <taxon>Rhabditida</taxon>
        <taxon>Spirurina</taxon>
        <taxon>Ascaridomorpha</taxon>
        <taxon>Ascaridoidea</taxon>
        <taxon>Toxocaridae</taxon>
        <taxon>Toxocara</taxon>
    </lineage>
</organism>
<dbReference type="GO" id="GO:0016567">
    <property type="term" value="P:protein ubiquitination"/>
    <property type="evidence" value="ECO:0007669"/>
    <property type="project" value="InterPro"/>
</dbReference>
<sequence>MREWFEHSNRPTTDEGYAKFIRRLFDRIADGRKRHIVSSIPSVLRKRELGIVKSNRFRRSCFVSLMRSRTYCFTESHAVKGKVFIEKNIMVKNKEREVYDIEMRKRLCTITALRSGELIESCIYVDSASTTSEGGSRNNPSWLILLTRFGRVLFVNITDGTAGAVFILPTEEFRYRRICWCEAWRSFAVFGETKKSLNAMPSRHVVAVFRTNPITYVGLFILDKKNFGYASEIGAFSEFLVFFSMRPRRVAGYNISSFSTQRSTVVIDGEGAPCEEVLVDSVPAVTQVPETCFAFDGNWDSIEASISDTIYMLHPSTKRDSFLIGDWANRSIQIPFELRQPANLSIQVMDEHIFLHGDGSGRVLCVEGPFIICYYLRRTVNSLLAYVEQWRTRLWVDDSFFARFLQDVIMRSRSGRQIKLTPSTLTKDDRLALVDVHFDVDNDLIYVVCTCDMNSAVFDEPDCPSTEMSRRNRSEDRGCVVFILDSGSGDIINVIMQRAEATEALRTKFTTTGMTVTIGQRFNEMTQVVEVQQLMEMGVGQWRDGNCSREALRTKFTTTGMTVTIGQRFNEMTQVVEVQQLMEMGVGQWRDGNCSREVPSRSYGRRRRTRLARAI</sequence>
<protein>
    <submittedName>
        <fullName evidence="1">Uncharacterized protein</fullName>
    </submittedName>
</protein>
<dbReference type="Proteomes" id="UP000031036">
    <property type="component" value="Unassembled WGS sequence"/>
</dbReference>
<dbReference type="STRING" id="6265.A0A0B2VCM3"/>
<reference evidence="1 2" key="1">
    <citation type="submission" date="2014-11" db="EMBL/GenBank/DDBJ databases">
        <title>Genetic blueprint of the zoonotic pathogen Toxocara canis.</title>
        <authorList>
            <person name="Zhu X.-Q."/>
            <person name="Korhonen P.K."/>
            <person name="Cai H."/>
            <person name="Young N.D."/>
            <person name="Nejsum P."/>
            <person name="von Samson-Himmelstjerna G."/>
            <person name="Boag P.R."/>
            <person name="Tan P."/>
            <person name="Li Q."/>
            <person name="Min J."/>
            <person name="Yang Y."/>
            <person name="Wang X."/>
            <person name="Fang X."/>
            <person name="Hall R.S."/>
            <person name="Hofmann A."/>
            <person name="Sternberg P.W."/>
            <person name="Jex A.R."/>
            <person name="Gasser R.B."/>
        </authorList>
    </citation>
    <scope>NUCLEOTIDE SEQUENCE [LARGE SCALE GENOMIC DNA]</scope>
    <source>
        <strain evidence="1">PN_DK_2014</strain>
    </source>
</reference>
<keyword evidence="2" id="KW-1185">Reference proteome</keyword>
<dbReference type="Pfam" id="PF15802">
    <property type="entry name" value="DCAF17"/>
    <property type="match status" value="1"/>
</dbReference>
<accession>A0A0B2VCM3</accession>
<comment type="caution">
    <text evidence="1">The sequence shown here is derived from an EMBL/GenBank/DDBJ whole genome shotgun (WGS) entry which is preliminary data.</text>
</comment>
<gene>
    <name evidence="1" type="ORF">Tcan_11890</name>
</gene>
<name>A0A0B2VCM3_TOXCA</name>
<dbReference type="EMBL" id="JPKZ01001930">
    <property type="protein sequence ID" value="KHN79248.1"/>
    <property type="molecule type" value="Genomic_DNA"/>
</dbReference>
<evidence type="ECO:0000313" key="1">
    <source>
        <dbReference type="EMBL" id="KHN79248.1"/>
    </source>
</evidence>
<evidence type="ECO:0000313" key="2">
    <source>
        <dbReference type="Proteomes" id="UP000031036"/>
    </source>
</evidence>
<dbReference type="AlphaFoldDB" id="A0A0B2VCM3"/>
<dbReference type="OMA" id="LMFHSDE"/>